<name>A0A1F4UXH9_UNCKA</name>
<accession>A0A1F4UXH9</accession>
<dbReference type="Proteomes" id="UP000177371">
    <property type="component" value="Unassembled WGS sequence"/>
</dbReference>
<evidence type="ECO:0000313" key="2">
    <source>
        <dbReference type="Proteomes" id="UP000177371"/>
    </source>
</evidence>
<gene>
    <name evidence="1" type="ORF">A2W32_04910</name>
</gene>
<evidence type="ECO:0008006" key="3">
    <source>
        <dbReference type="Google" id="ProtNLM"/>
    </source>
</evidence>
<reference evidence="1 2" key="1">
    <citation type="journal article" date="2016" name="Nat. Commun.">
        <title>Thousands of microbial genomes shed light on interconnected biogeochemical processes in an aquifer system.</title>
        <authorList>
            <person name="Anantharaman K."/>
            <person name="Brown C.T."/>
            <person name="Hug L.A."/>
            <person name="Sharon I."/>
            <person name="Castelle C.J."/>
            <person name="Probst A.J."/>
            <person name="Thomas B.C."/>
            <person name="Singh A."/>
            <person name="Wilkins M.J."/>
            <person name="Karaoz U."/>
            <person name="Brodie E.L."/>
            <person name="Williams K.H."/>
            <person name="Hubbard S.S."/>
            <person name="Banfield J.F."/>
        </authorList>
    </citation>
    <scope>NUCLEOTIDE SEQUENCE [LARGE SCALE GENOMIC DNA]</scope>
</reference>
<evidence type="ECO:0000313" key="1">
    <source>
        <dbReference type="EMBL" id="OGC49649.1"/>
    </source>
</evidence>
<dbReference type="AlphaFoldDB" id="A0A1F4UXH9"/>
<organism evidence="1 2">
    <name type="scientific">candidate division WWE3 bacterium RBG_16_37_10</name>
    <dbReference type="NCBI Taxonomy" id="1802610"/>
    <lineage>
        <taxon>Bacteria</taxon>
        <taxon>Katanobacteria</taxon>
    </lineage>
</organism>
<protein>
    <recommendedName>
        <fullName evidence="3">PsbP C-terminal domain-containing protein</fullName>
    </recommendedName>
</protein>
<dbReference type="EMBL" id="MEUT01000046">
    <property type="protein sequence ID" value="OGC49649.1"/>
    <property type="molecule type" value="Genomic_DNA"/>
</dbReference>
<proteinExistence type="predicted"/>
<comment type="caution">
    <text evidence="1">The sequence shown here is derived from an EMBL/GenBank/DDBJ whole genome shotgun (WGS) entry which is preliminary data.</text>
</comment>
<sequence length="174" mass="20015">MNKLLIAVLIIIVISYGAWYLNKSNHLDINYRFILKNFNNWEEIPRNLGAYKSFATHKDDNMISYADIRFIKKEKSLGNKTMIDMTKMECQNLAKEPSITSYTIEVSEFKKDESTVVVCTGDGISGVNKLPTTITIYYFFGLEDDILMLTTYYPSGNNTEKMNVKNLIDGIIFF</sequence>